<gene>
    <name evidence="1" type="ORF">GEAMG1_0079</name>
</gene>
<evidence type="ECO:0000313" key="1">
    <source>
        <dbReference type="EMBL" id="CAH2029901.1"/>
    </source>
</evidence>
<proteinExistence type="predicted"/>
<keyword evidence="2" id="KW-1185">Reference proteome</keyword>
<name>A0ABM9D3S3_9BACT</name>
<evidence type="ECO:0008006" key="3">
    <source>
        <dbReference type="Google" id="ProtNLM"/>
    </source>
</evidence>
<dbReference type="Proteomes" id="UP001295463">
    <property type="component" value="Chromosome"/>
</dbReference>
<protein>
    <recommendedName>
        <fullName evidence="3">Secreted protein</fullName>
    </recommendedName>
</protein>
<dbReference type="RefSeq" id="WP_305730879.1">
    <property type="nucleotide sequence ID" value="NZ_OW150024.1"/>
</dbReference>
<evidence type="ECO:0000313" key="2">
    <source>
        <dbReference type="Proteomes" id="UP001295463"/>
    </source>
</evidence>
<accession>A0ABM9D3S3</accession>
<sequence>MLRRLPRYPPAEAPLPTDGCCAAEGCCSACSAPLGTRVLLPVVAPVVGRLAATDPLVLFPEVYLPIFVPPESRS</sequence>
<organism evidence="1 2">
    <name type="scientific">Trichlorobacter ammonificans</name>
    <dbReference type="NCBI Taxonomy" id="2916410"/>
    <lineage>
        <taxon>Bacteria</taxon>
        <taxon>Pseudomonadati</taxon>
        <taxon>Thermodesulfobacteriota</taxon>
        <taxon>Desulfuromonadia</taxon>
        <taxon>Geobacterales</taxon>
        <taxon>Geobacteraceae</taxon>
        <taxon>Trichlorobacter</taxon>
    </lineage>
</organism>
<dbReference type="EMBL" id="OW150024">
    <property type="protein sequence ID" value="CAH2029901.1"/>
    <property type="molecule type" value="Genomic_DNA"/>
</dbReference>
<reference evidence="1 2" key="1">
    <citation type="submission" date="2022-03" db="EMBL/GenBank/DDBJ databases">
        <authorList>
            <person name="Koch H."/>
        </authorList>
    </citation>
    <scope>NUCLEOTIDE SEQUENCE [LARGE SCALE GENOMIC DNA]</scope>
    <source>
        <strain evidence="1 2">G1</strain>
    </source>
</reference>